<dbReference type="Proteomes" id="UP000582837">
    <property type="component" value="Unassembled WGS sequence"/>
</dbReference>
<dbReference type="AlphaFoldDB" id="A0A841H334"/>
<comment type="caution">
    <text evidence="1">The sequence shown here is derived from an EMBL/GenBank/DDBJ whole genome shotgun (WGS) entry which is preliminary data.</text>
</comment>
<dbReference type="RefSeq" id="WP_170038389.1">
    <property type="nucleotide sequence ID" value="NZ_JABDTL010000002.1"/>
</dbReference>
<evidence type="ECO:0000313" key="1">
    <source>
        <dbReference type="EMBL" id="MBB6072403.1"/>
    </source>
</evidence>
<organism evidence="1 2">
    <name type="scientific">Longimicrobium terrae</name>
    <dbReference type="NCBI Taxonomy" id="1639882"/>
    <lineage>
        <taxon>Bacteria</taxon>
        <taxon>Pseudomonadati</taxon>
        <taxon>Gemmatimonadota</taxon>
        <taxon>Longimicrobiia</taxon>
        <taxon>Longimicrobiales</taxon>
        <taxon>Longimicrobiaceae</taxon>
        <taxon>Longimicrobium</taxon>
    </lineage>
</organism>
<accession>A0A841H334</accession>
<keyword evidence="2" id="KW-1185">Reference proteome</keyword>
<dbReference type="EMBL" id="JACHIA010000015">
    <property type="protein sequence ID" value="MBB6072403.1"/>
    <property type="molecule type" value="Genomic_DNA"/>
</dbReference>
<gene>
    <name evidence="1" type="ORF">HNQ61_004065</name>
</gene>
<protein>
    <submittedName>
        <fullName evidence="1">Uncharacterized protein</fullName>
    </submittedName>
</protein>
<sequence>MSRGRWEAVLWVLALIFLVTGWSRWRGAVPEVPASAAAAEQAAPEAVRTPRGRLSVAARVVAAGDPFRLDRVPAPLGPVPAMPMGMMPGMPPAYVPPKPPPPPLLVSGIVGPPWGAVLEGVPGQQGGVLVHAGTRLGDLRVRSVTRERVIIVGPDTTWNLSVRKPWQP</sequence>
<reference evidence="1 2" key="1">
    <citation type="submission" date="2020-08" db="EMBL/GenBank/DDBJ databases">
        <title>Genomic Encyclopedia of Type Strains, Phase IV (KMG-IV): sequencing the most valuable type-strain genomes for metagenomic binning, comparative biology and taxonomic classification.</title>
        <authorList>
            <person name="Goeker M."/>
        </authorList>
    </citation>
    <scope>NUCLEOTIDE SEQUENCE [LARGE SCALE GENOMIC DNA]</scope>
    <source>
        <strain evidence="1 2">DSM 29007</strain>
    </source>
</reference>
<name>A0A841H334_9BACT</name>
<evidence type="ECO:0000313" key="2">
    <source>
        <dbReference type="Proteomes" id="UP000582837"/>
    </source>
</evidence>
<proteinExistence type="predicted"/>